<name>A0A5B8MGX7_9CHLO</name>
<reference evidence="4 5" key="1">
    <citation type="submission" date="2018-07" db="EMBL/GenBank/DDBJ databases">
        <title>The complete nuclear genome of the prasinophyte Chloropicon primus (CCMP1205).</title>
        <authorList>
            <person name="Pombert J.-F."/>
            <person name="Otis C."/>
            <person name="Turmel M."/>
            <person name="Lemieux C."/>
        </authorList>
    </citation>
    <scope>NUCLEOTIDE SEQUENCE [LARGE SCALE GENOMIC DNA]</scope>
    <source>
        <strain evidence="4 5">CCMP1205</strain>
    </source>
</reference>
<evidence type="ECO:0000313" key="4">
    <source>
        <dbReference type="EMBL" id="QDZ19657.1"/>
    </source>
</evidence>
<feature type="compositionally biased region" description="Basic and acidic residues" evidence="2">
    <location>
        <begin position="262"/>
        <end position="277"/>
    </location>
</feature>
<sequence length="355" mass="39052">MGVGPEAGKSLPLGRATDEEMDDLLRALDQTKEMKKATRSRRLKSARDLLKKCSLVDPKVDETSSPPGSAVVSAQCQGTADASYDVQARLKREEGEAPWVSKLSCSCVYFEKGEAGFCKHTIALLIWSCENLEKRWNASAQGTGKEAKAPKEEGSTKEKEEDGCMVRRKSEKKKPPGESEKLSSEKDDGGQEKTPSEKINQIVPDEGGWFTRRRRPAKDQGGDGGSAEKAKAEASEPSSDVVDDIFDEWLGFQTSPAKKKKAPAEKKEKVVEKKEEAKEEMDDVFDAFFSQKKPESGSAAPRESLASLMLAKESESQKEPPVNVTSWKEDLPNTTGTKKRKVSFKEKALKLGFVL</sequence>
<feature type="region of interest" description="Disordered" evidence="2">
    <location>
        <begin position="291"/>
        <end position="339"/>
    </location>
</feature>
<dbReference type="EMBL" id="CP031036">
    <property type="protein sequence ID" value="QDZ19657.1"/>
    <property type="molecule type" value="Genomic_DNA"/>
</dbReference>
<feature type="region of interest" description="Disordered" evidence="2">
    <location>
        <begin position="139"/>
        <end position="277"/>
    </location>
</feature>
<proteinExistence type="predicted"/>
<dbReference type="PROSITE" id="PS50966">
    <property type="entry name" value="ZF_SWIM"/>
    <property type="match status" value="1"/>
</dbReference>
<gene>
    <name evidence="4" type="ORF">A3770_03p21750</name>
</gene>
<feature type="compositionally biased region" description="Basic and acidic residues" evidence="2">
    <location>
        <begin position="145"/>
        <end position="165"/>
    </location>
</feature>
<keyword evidence="1" id="KW-0862">Zinc</keyword>
<organism evidence="4 5">
    <name type="scientific">Chloropicon primus</name>
    <dbReference type="NCBI Taxonomy" id="1764295"/>
    <lineage>
        <taxon>Eukaryota</taxon>
        <taxon>Viridiplantae</taxon>
        <taxon>Chlorophyta</taxon>
        <taxon>Chloropicophyceae</taxon>
        <taxon>Chloropicales</taxon>
        <taxon>Chloropicaceae</taxon>
        <taxon>Chloropicon</taxon>
    </lineage>
</organism>
<feature type="compositionally biased region" description="Basic and acidic residues" evidence="2">
    <location>
        <begin position="217"/>
        <end position="234"/>
    </location>
</feature>
<keyword evidence="5" id="KW-1185">Reference proteome</keyword>
<dbReference type="GO" id="GO:0008270">
    <property type="term" value="F:zinc ion binding"/>
    <property type="evidence" value="ECO:0007669"/>
    <property type="project" value="UniProtKB-KW"/>
</dbReference>
<accession>A0A5B8MGX7</accession>
<dbReference type="InterPro" id="IPR007527">
    <property type="entry name" value="Znf_SWIM"/>
</dbReference>
<evidence type="ECO:0000256" key="1">
    <source>
        <dbReference type="PROSITE-ProRule" id="PRU00325"/>
    </source>
</evidence>
<dbReference type="Proteomes" id="UP000316726">
    <property type="component" value="Chromosome 3"/>
</dbReference>
<keyword evidence="1" id="KW-0863">Zinc-finger</keyword>
<feature type="compositionally biased region" description="Basic and acidic residues" evidence="2">
    <location>
        <begin position="173"/>
        <end position="196"/>
    </location>
</feature>
<evidence type="ECO:0000259" key="3">
    <source>
        <dbReference type="PROSITE" id="PS50966"/>
    </source>
</evidence>
<dbReference type="AlphaFoldDB" id="A0A5B8MGX7"/>
<feature type="domain" description="SWIM-type" evidence="3">
    <location>
        <begin position="84"/>
        <end position="129"/>
    </location>
</feature>
<evidence type="ECO:0000256" key="2">
    <source>
        <dbReference type="SAM" id="MobiDB-lite"/>
    </source>
</evidence>
<keyword evidence="1" id="KW-0479">Metal-binding</keyword>
<evidence type="ECO:0000313" key="5">
    <source>
        <dbReference type="Proteomes" id="UP000316726"/>
    </source>
</evidence>
<protein>
    <recommendedName>
        <fullName evidence="3">SWIM-type domain-containing protein</fullName>
    </recommendedName>
</protein>